<dbReference type="SUPFAM" id="SSF53474">
    <property type="entry name" value="alpha/beta-Hydrolases"/>
    <property type="match status" value="1"/>
</dbReference>
<dbReference type="RefSeq" id="WP_236587639.1">
    <property type="nucleotide sequence ID" value="NZ_JAEQNB010000001.1"/>
</dbReference>
<organism evidence="2 3">
    <name type="scientific">Tumebacillus amylolyticus</name>
    <dbReference type="NCBI Taxonomy" id="2801339"/>
    <lineage>
        <taxon>Bacteria</taxon>
        <taxon>Bacillati</taxon>
        <taxon>Bacillota</taxon>
        <taxon>Bacilli</taxon>
        <taxon>Bacillales</taxon>
        <taxon>Alicyclobacillaceae</taxon>
        <taxon>Tumebacillus</taxon>
    </lineage>
</organism>
<gene>
    <name evidence="2" type="ORF">JJB07_06865</name>
</gene>
<comment type="caution">
    <text evidence="2">The sequence shown here is derived from an EMBL/GenBank/DDBJ whole genome shotgun (WGS) entry which is preliminary data.</text>
</comment>
<evidence type="ECO:0000259" key="1">
    <source>
        <dbReference type="Pfam" id="PF12146"/>
    </source>
</evidence>
<keyword evidence="3" id="KW-1185">Reference proteome</keyword>
<evidence type="ECO:0000313" key="2">
    <source>
        <dbReference type="EMBL" id="MBL0386365.1"/>
    </source>
</evidence>
<reference evidence="2 3" key="1">
    <citation type="submission" date="2021-01" db="EMBL/GenBank/DDBJ databases">
        <title>Tumebacillus sp. strain ITR2 16S ribosomal RNA gene Genome sequencing and assembly.</title>
        <authorList>
            <person name="Kang M."/>
        </authorList>
    </citation>
    <scope>NUCLEOTIDE SEQUENCE [LARGE SCALE GENOMIC DNA]</scope>
    <source>
        <strain evidence="2 3">ITR2</strain>
    </source>
</reference>
<accession>A0ABS1J7W9</accession>
<evidence type="ECO:0000313" key="3">
    <source>
        <dbReference type="Proteomes" id="UP000602284"/>
    </source>
</evidence>
<feature type="domain" description="Serine aminopeptidase S33" evidence="1">
    <location>
        <begin position="71"/>
        <end position="233"/>
    </location>
</feature>
<keyword evidence="2" id="KW-0378">Hydrolase</keyword>
<dbReference type="Gene3D" id="3.40.50.1820">
    <property type="entry name" value="alpha/beta hydrolase"/>
    <property type="match status" value="1"/>
</dbReference>
<dbReference type="Pfam" id="PF12146">
    <property type="entry name" value="Hydrolase_4"/>
    <property type="match status" value="1"/>
</dbReference>
<sequence length="267" mass="29639">MPYTTSTLRPWCLEMGEGQKLTLILPRMDTEAITTQEWEATLRPFWKESRFLILDMPEKLVQENNGPVEFTVRELAVFVHQFLKEQGLQPDLIWGFSLGGMIAQELSVLPEMEQIPVLLVSTNAFADTTLRAVFSSWSLMTHAFGEAAFQTSLIPWIAQAGQLPILQNPTEVGAGSGDPLALAKATSSLKAVALHDARERLSRVKAPMMVLFGAESVLLHEEHAKVFRELVPHAEVLFVEGAGMRIMGDNPEVAISHVKTFYGARIV</sequence>
<dbReference type="InterPro" id="IPR022742">
    <property type="entry name" value="Hydrolase_4"/>
</dbReference>
<dbReference type="GO" id="GO:0016787">
    <property type="term" value="F:hydrolase activity"/>
    <property type="evidence" value="ECO:0007669"/>
    <property type="project" value="UniProtKB-KW"/>
</dbReference>
<name>A0ABS1J7W9_9BACL</name>
<protein>
    <submittedName>
        <fullName evidence="2">Alpha/beta hydrolase</fullName>
    </submittedName>
</protein>
<dbReference type="InterPro" id="IPR029058">
    <property type="entry name" value="AB_hydrolase_fold"/>
</dbReference>
<dbReference type="Proteomes" id="UP000602284">
    <property type="component" value="Unassembled WGS sequence"/>
</dbReference>
<proteinExistence type="predicted"/>
<dbReference type="EMBL" id="JAEQNB010000001">
    <property type="protein sequence ID" value="MBL0386365.1"/>
    <property type="molecule type" value="Genomic_DNA"/>
</dbReference>